<dbReference type="EC" id="3.1.1.61" evidence="2"/>
<feature type="active site" evidence="4">
    <location>
        <position position="133"/>
    </location>
</feature>
<name>A0A7K1SYS7_9SPHI</name>
<dbReference type="PROSITE" id="PS50122">
    <property type="entry name" value="CHEB"/>
    <property type="match status" value="1"/>
</dbReference>
<evidence type="ECO:0000256" key="2">
    <source>
        <dbReference type="ARBA" id="ARBA00039140"/>
    </source>
</evidence>
<dbReference type="InterPro" id="IPR035909">
    <property type="entry name" value="CheB_C"/>
</dbReference>
<dbReference type="EMBL" id="WPIK01000011">
    <property type="protein sequence ID" value="MVN22418.1"/>
    <property type="molecule type" value="Genomic_DNA"/>
</dbReference>
<dbReference type="InterPro" id="IPR011247">
    <property type="entry name" value="Chemotax_prot-Glu_Me-esterase"/>
</dbReference>
<keyword evidence="1 4" id="KW-0378">Hydrolase</keyword>
<comment type="caution">
    <text evidence="6">The sequence shown here is derived from an EMBL/GenBank/DDBJ whole genome shotgun (WGS) entry which is preliminary data.</text>
</comment>
<evidence type="ECO:0000256" key="4">
    <source>
        <dbReference type="PROSITE-ProRule" id="PRU00050"/>
    </source>
</evidence>
<evidence type="ECO:0000256" key="1">
    <source>
        <dbReference type="ARBA" id="ARBA00022801"/>
    </source>
</evidence>
<dbReference type="PIRSF" id="PIRSF036461">
    <property type="entry name" value="Chmtx_methlestr"/>
    <property type="match status" value="1"/>
</dbReference>
<protein>
    <recommendedName>
        <fullName evidence="2">protein-glutamate methylesterase</fullName>
        <ecNumber evidence="2">3.1.1.61</ecNumber>
    </recommendedName>
</protein>
<organism evidence="6 7">
    <name type="scientific">Mucilaginibacter arboris</name>
    <dbReference type="NCBI Taxonomy" id="2682090"/>
    <lineage>
        <taxon>Bacteria</taxon>
        <taxon>Pseudomonadati</taxon>
        <taxon>Bacteroidota</taxon>
        <taxon>Sphingobacteriia</taxon>
        <taxon>Sphingobacteriales</taxon>
        <taxon>Sphingobacteriaceae</taxon>
        <taxon>Mucilaginibacter</taxon>
    </lineage>
</organism>
<evidence type="ECO:0000256" key="3">
    <source>
        <dbReference type="ARBA" id="ARBA00048267"/>
    </source>
</evidence>
<feature type="active site" evidence="4">
    <location>
        <position position="40"/>
    </location>
</feature>
<dbReference type="GO" id="GO:0006935">
    <property type="term" value="P:chemotaxis"/>
    <property type="evidence" value="ECO:0007669"/>
    <property type="project" value="UniProtKB-UniRule"/>
</dbReference>
<gene>
    <name evidence="6" type="ORF">GO621_12825</name>
</gene>
<evidence type="ECO:0000259" key="5">
    <source>
        <dbReference type="PROSITE" id="PS50122"/>
    </source>
</evidence>
<dbReference type="GO" id="GO:0000156">
    <property type="term" value="F:phosphorelay response regulator activity"/>
    <property type="evidence" value="ECO:0007669"/>
    <property type="project" value="InterPro"/>
</dbReference>
<comment type="catalytic activity">
    <reaction evidence="3">
        <text>[protein]-L-glutamate 5-O-methyl ester + H2O = L-glutamyl-[protein] + methanol + H(+)</text>
        <dbReference type="Rhea" id="RHEA:23236"/>
        <dbReference type="Rhea" id="RHEA-COMP:10208"/>
        <dbReference type="Rhea" id="RHEA-COMP:10311"/>
        <dbReference type="ChEBI" id="CHEBI:15377"/>
        <dbReference type="ChEBI" id="CHEBI:15378"/>
        <dbReference type="ChEBI" id="CHEBI:17790"/>
        <dbReference type="ChEBI" id="CHEBI:29973"/>
        <dbReference type="ChEBI" id="CHEBI:82795"/>
        <dbReference type="EC" id="3.1.1.61"/>
    </reaction>
</comment>
<dbReference type="CDD" id="cd16433">
    <property type="entry name" value="CheB"/>
    <property type="match status" value="1"/>
</dbReference>
<dbReference type="PANTHER" id="PTHR42872:SF6">
    <property type="entry name" value="PROTEIN-GLUTAMATE METHYLESTERASE_PROTEIN-GLUTAMINE GLUTAMINASE"/>
    <property type="match status" value="1"/>
</dbReference>
<dbReference type="InterPro" id="IPR000673">
    <property type="entry name" value="Sig_transdc_resp-reg_Me-estase"/>
</dbReference>
<evidence type="ECO:0000313" key="6">
    <source>
        <dbReference type="EMBL" id="MVN22418.1"/>
    </source>
</evidence>
<proteinExistence type="predicted"/>
<evidence type="ECO:0000313" key="7">
    <source>
        <dbReference type="Proteomes" id="UP000462014"/>
    </source>
</evidence>
<accession>A0A7K1SYS7</accession>
<dbReference type="PANTHER" id="PTHR42872">
    <property type="entry name" value="PROTEIN-GLUTAMATE METHYLESTERASE/PROTEIN-GLUTAMINE GLUTAMINASE"/>
    <property type="match status" value="1"/>
</dbReference>
<feature type="domain" description="CheB-type methylesterase" evidence="5">
    <location>
        <begin position="1"/>
        <end position="181"/>
    </location>
</feature>
<sequence length="339" mass="37870">MDQIKSVIVVGTSAGGLQALSQMLKNTPESMDAAIFVVLHVSSHSTGNILVQHLQKQTSFVCRIPEDGEAIQGKHVYIAKPNFHMLLKRGIIRMIKGPHENRWRPSIDVLFRSAAANYNSKVTGIILTGLLDDGTSGMIAIKRCGGTCIVQEPDEAEFSDMPKSVLNHVEVDYRVPVSDIGYILDDMNSQPVNPETIVPDDIRIEDEITEKMNSSIDSLKKIGTQSNYTCPDCGGTLFLINRKDSLLRYRCFTGHAYTEQLLLDKQSEALEDSLWITIRRMEERKNLLQAAAKHLEELNHEGLKAEKLEQAEDINIHLERLKMLLVSLSIKTGSNNGFE</sequence>
<dbReference type="AlphaFoldDB" id="A0A7K1SYS7"/>
<keyword evidence="7" id="KW-1185">Reference proteome</keyword>
<dbReference type="RefSeq" id="WP_157567649.1">
    <property type="nucleotide sequence ID" value="NZ_WPIK01000011.1"/>
</dbReference>
<dbReference type="Pfam" id="PF01339">
    <property type="entry name" value="CheB_methylest"/>
    <property type="match status" value="1"/>
</dbReference>
<feature type="active site" evidence="4">
    <location>
        <position position="13"/>
    </location>
</feature>
<dbReference type="GO" id="GO:0005737">
    <property type="term" value="C:cytoplasm"/>
    <property type="evidence" value="ECO:0007669"/>
    <property type="project" value="InterPro"/>
</dbReference>
<reference evidence="6 7" key="1">
    <citation type="submission" date="2019-12" db="EMBL/GenBank/DDBJ databases">
        <title>Mucilaginibacter sp. HMF7410 genome sequencing and assembly.</title>
        <authorList>
            <person name="Kang H."/>
            <person name="Cha I."/>
            <person name="Kim H."/>
            <person name="Joh K."/>
        </authorList>
    </citation>
    <scope>NUCLEOTIDE SEQUENCE [LARGE SCALE GENOMIC DNA]</scope>
    <source>
        <strain evidence="6 7">HMF7410</strain>
    </source>
</reference>
<dbReference type="GO" id="GO:0008984">
    <property type="term" value="F:protein-glutamate methylesterase activity"/>
    <property type="evidence" value="ECO:0007669"/>
    <property type="project" value="UniProtKB-EC"/>
</dbReference>
<dbReference type="SUPFAM" id="SSF52738">
    <property type="entry name" value="Methylesterase CheB, C-terminal domain"/>
    <property type="match status" value="1"/>
</dbReference>
<dbReference type="Proteomes" id="UP000462014">
    <property type="component" value="Unassembled WGS sequence"/>
</dbReference>
<keyword evidence="4" id="KW-0145">Chemotaxis</keyword>
<dbReference type="Gene3D" id="3.40.50.180">
    <property type="entry name" value="Methylesterase CheB, C-terminal domain"/>
    <property type="match status" value="1"/>
</dbReference>